<dbReference type="PROSITE" id="PS01031">
    <property type="entry name" value="SHSP"/>
    <property type="match status" value="1"/>
</dbReference>
<evidence type="ECO:0000313" key="4">
    <source>
        <dbReference type="EMBL" id="PCR99623.1"/>
    </source>
</evidence>
<dbReference type="Gene3D" id="2.60.40.790">
    <property type="match status" value="1"/>
</dbReference>
<proteinExistence type="inferred from homology"/>
<dbReference type="InterPro" id="IPR002068">
    <property type="entry name" value="A-crystallin/Hsp20_dom"/>
</dbReference>
<dbReference type="OrthoDB" id="9811615at2"/>
<dbReference type="CDD" id="cd06471">
    <property type="entry name" value="ACD_LpsHSP_like"/>
    <property type="match status" value="1"/>
</dbReference>
<evidence type="ECO:0000256" key="2">
    <source>
        <dbReference type="RuleBase" id="RU003616"/>
    </source>
</evidence>
<accession>A0A2A5RKC9</accession>
<dbReference type="Pfam" id="PF00011">
    <property type="entry name" value="HSP20"/>
    <property type="match status" value="1"/>
</dbReference>
<dbReference type="RefSeq" id="WP_054639648.1">
    <property type="nucleotide sequence ID" value="NZ_BBAL01000008.1"/>
</dbReference>
<evidence type="ECO:0000313" key="5">
    <source>
        <dbReference type="Proteomes" id="UP000218181"/>
    </source>
</evidence>
<gene>
    <name evidence="4" type="ORF">RT41_GL001736</name>
</gene>
<sequence length="148" mass="17000">MSNELMNNQNNWMDFGDDFFNHFGRNFFKTGLDFPLSARQTTMKTDISESEQAYTVKIDLPGLKKENLNIDYENGILSVSGKQEQESEARNDANEVIHSERYYGSYSRSYRLPQVDRDKITAKYDGGVLQIELPKTSVSADKNPIEIQ</sequence>
<name>A0A2A5RKC9_9LACT</name>
<dbReference type="AlphaFoldDB" id="A0A2A5RKC9"/>
<dbReference type="SUPFAM" id="SSF49764">
    <property type="entry name" value="HSP20-like chaperones"/>
    <property type="match status" value="1"/>
</dbReference>
<dbReference type="InterPro" id="IPR031107">
    <property type="entry name" value="Small_HSP"/>
</dbReference>
<feature type="domain" description="SHSP" evidence="3">
    <location>
        <begin position="36"/>
        <end position="148"/>
    </location>
</feature>
<keyword evidence="5" id="KW-1185">Reference proteome</keyword>
<organism evidence="4 5">
    <name type="scientific">Lactococcus fujiensis JCM 16395</name>
    <dbReference type="NCBI Taxonomy" id="1291764"/>
    <lineage>
        <taxon>Bacteria</taxon>
        <taxon>Bacillati</taxon>
        <taxon>Bacillota</taxon>
        <taxon>Bacilli</taxon>
        <taxon>Lactobacillales</taxon>
        <taxon>Streptococcaceae</taxon>
        <taxon>Lactococcus</taxon>
    </lineage>
</organism>
<comment type="similarity">
    <text evidence="1 2">Belongs to the small heat shock protein (HSP20) family.</text>
</comment>
<dbReference type="Proteomes" id="UP000218181">
    <property type="component" value="Unassembled WGS sequence"/>
</dbReference>
<evidence type="ECO:0000256" key="1">
    <source>
        <dbReference type="PROSITE-ProRule" id="PRU00285"/>
    </source>
</evidence>
<reference evidence="4 5" key="1">
    <citation type="submission" date="2014-12" db="EMBL/GenBank/DDBJ databases">
        <title>Draft genome sequences of 10 type strains of Lactococcus.</title>
        <authorList>
            <person name="Sun Z."/>
            <person name="Zhong Z."/>
            <person name="Liu W."/>
            <person name="Zhang W."/>
            <person name="Zhang H."/>
        </authorList>
    </citation>
    <scope>NUCLEOTIDE SEQUENCE [LARGE SCALE GENOMIC DNA]</scope>
    <source>
        <strain evidence="4 5">JCM 16395</strain>
    </source>
</reference>
<evidence type="ECO:0000259" key="3">
    <source>
        <dbReference type="PROSITE" id="PS01031"/>
    </source>
</evidence>
<dbReference type="PANTHER" id="PTHR11527">
    <property type="entry name" value="HEAT-SHOCK PROTEIN 20 FAMILY MEMBER"/>
    <property type="match status" value="1"/>
</dbReference>
<dbReference type="InterPro" id="IPR008978">
    <property type="entry name" value="HSP20-like_chaperone"/>
</dbReference>
<keyword evidence="4" id="KW-0346">Stress response</keyword>
<comment type="caution">
    <text evidence="4">The sequence shown here is derived from an EMBL/GenBank/DDBJ whole genome shotgun (WGS) entry which is preliminary data.</text>
</comment>
<dbReference type="EMBL" id="JXJU01000007">
    <property type="protein sequence ID" value="PCR99623.1"/>
    <property type="molecule type" value="Genomic_DNA"/>
</dbReference>
<protein>
    <submittedName>
        <fullName evidence="4">Heat shock protein Hsp20</fullName>
    </submittedName>
</protein>
<dbReference type="STRING" id="1291764.GCA_001311235_02256"/>